<sequence length="132" mass="15206">MDRPPGQQAVPVGRQPPPRGRLPRHLRRADPPARVAAILRHIAFDVEEPARARRVEELQAAKAADDPRAERSRRPAEPDLNYAEYCDRTTTPWRSTQQGDLAWTAYQAERRRRGETDEDPFAAYHPFRQGHH</sequence>
<dbReference type="Proteomes" id="UP001596183">
    <property type="component" value="Unassembled WGS sequence"/>
</dbReference>
<dbReference type="EMBL" id="JBHSPC010000145">
    <property type="protein sequence ID" value="MFC5675071.1"/>
    <property type="molecule type" value="Genomic_DNA"/>
</dbReference>
<reference evidence="3" key="1">
    <citation type="journal article" date="2019" name="Int. J. Syst. Evol. Microbiol.">
        <title>The Global Catalogue of Microorganisms (GCM) 10K type strain sequencing project: providing services to taxonomists for standard genome sequencing and annotation.</title>
        <authorList>
            <consortium name="The Broad Institute Genomics Platform"/>
            <consortium name="The Broad Institute Genome Sequencing Center for Infectious Disease"/>
            <person name="Wu L."/>
            <person name="Ma J."/>
        </authorList>
    </citation>
    <scope>NUCLEOTIDE SEQUENCE [LARGE SCALE GENOMIC DNA]</scope>
    <source>
        <strain evidence="3">JCM 13852</strain>
    </source>
</reference>
<organism evidence="2 3">
    <name type="scientific">Streptomyces incanus</name>
    <dbReference type="NCBI Taxonomy" id="887453"/>
    <lineage>
        <taxon>Bacteria</taxon>
        <taxon>Bacillati</taxon>
        <taxon>Actinomycetota</taxon>
        <taxon>Actinomycetes</taxon>
        <taxon>Kitasatosporales</taxon>
        <taxon>Streptomycetaceae</taxon>
        <taxon>Streptomyces</taxon>
    </lineage>
</organism>
<comment type="caution">
    <text evidence="2">The sequence shown here is derived from an EMBL/GenBank/DDBJ whole genome shotgun (WGS) entry which is preliminary data.</text>
</comment>
<keyword evidence="3" id="KW-1185">Reference proteome</keyword>
<protein>
    <submittedName>
        <fullName evidence="2">Uncharacterized protein</fullName>
    </submittedName>
</protein>
<feature type="compositionally biased region" description="Basic and acidic residues" evidence="1">
    <location>
        <begin position="57"/>
        <end position="77"/>
    </location>
</feature>
<name>A0ABW0Y1X3_9ACTN</name>
<gene>
    <name evidence="2" type="ORF">ACFP2V_34945</name>
</gene>
<dbReference type="RefSeq" id="WP_381219454.1">
    <property type="nucleotide sequence ID" value="NZ_JBHSPC010000145.1"/>
</dbReference>
<evidence type="ECO:0000313" key="2">
    <source>
        <dbReference type="EMBL" id="MFC5675071.1"/>
    </source>
</evidence>
<accession>A0ABW0Y1X3</accession>
<feature type="compositionally biased region" description="Low complexity" evidence="1">
    <location>
        <begin position="1"/>
        <end position="13"/>
    </location>
</feature>
<feature type="region of interest" description="Disordered" evidence="1">
    <location>
        <begin position="1"/>
        <end position="30"/>
    </location>
</feature>
<evidence type="ECO:0000313" key="3">
    <source>
        <dbReference type="Proteomes" id="UP001596183"/>
    </source>
</evidence>
<feature type="region of interest" description="Disordered" evidence="1">
    <location>
        <begin position="57"/>
        <end position="81"/>
    </location>
</feature>
<proteinExistence type="predicted"/>
<evidence type="ECO:0000256" key="1">
    <source>
        <dbReference type="SAM" id="MobiDB-lite"/>
    </source>
</evidence>
<feature type="region of interest" description="Disordered" evidence="1">
    <location>
        <begin position="109"/>
        <end position="132"/>
    </location>
</feature>